<reference evidence="1" key="1">
    <citation type="submission" date="2016-10" db="EMBL/GenBank/DDBJ databases">
        <title>Sequence of Gallionella enrichment culture.</title>
        <authorList>
            <person name="Poehlein A."/>
            <person name="Muehling M."/>
            <person name="Daniel R."/>
        </authorList>
    </citation>
    <scope>NUCLEOTIDE SEQUENCE</scope>
</reference>
<comment type="caution">
    <text evidence="1">The sequence shown here is derived from an EMBL/GenBank/DDBJ whole genome shotgun (WGS) entry which is preliminary data.</text>
</comment>
<dbReference type="Gene3D" id="1.20.120.1490">
    <property type="match status" value="1"/>
</dbReference>
<accession>A0A1J5SF51</accession>
<dbReference type="EMBL" id="MLJW01000039">
    <property type="protein sequence ID" value="OIR07057.1"/>
    <property type="molecule type" value="Genomic_DNA"/>
</dbReference>
<proteinExistence type="predicted"/>
<name>A0A1J5SF51_9ZZZZ</name>
<sequence length="172" mass="18218">MKRSYKIAAAAVVTLGLAAAAYAFPGGGFGPCNGDGPRGGMIGPHGGRESFNPTAMIEGHLAYQKAELNITKAQESAWQAYSAKAREQAGVMLAMRGTMLNTEGSAPDRMAQRETLMKQHLAQAEAMAAALKDLYAVLTPEQKAIADREFDHMGGRMGGFGGGYGRGYGRRF</sequence>
<evidence type="ECO:0000313" key="1">
    <source>
        <dbReference type="EMBL" id="OIR07057.1"/>
    </source>
</evidence>
<dbReference type="Pfam" id="PF07813">
    <property type="entry name" value="LTXXQ"/>
    <property type="match status" value="1"/>
</dbReference>
<dbReference type="InterPro" id="IPR012899">
    <property type="entry name" value="LTXXQ"/>
</dbReference>
<evidence type="ECO:0008006" key="2">
    <source>
        <dbReference type="Google" id="ProtNLM"/>
    </source>
</evidence>
<dbReference type="AlphaFoldDB" id="A0A1J5SF51"/>
<organism evidence="1">
    <name type="scientific">mine drainage metagenome</name>
    <dbReference type="NCBI Taxonomy" id="410659"/>
    <lineage>
        <taxon>unclassified sequences</taxon>
        <taxon>metagenomes</taxon>
        <taxon>ecological metagenomes</taxon>
    </lineage>
</organism>
<gene>
    <name evidence="1" type="ORF">GALL_106440</name>
</gene>
<dbReference type="GO" id="GO:0042597">
    <property type="term" value="C:periplasmic space"/>
    <property type="evidence" value="ECO:0007669"/>
    <property type="project" value="InterPro"/>
</dbReference>
<protein>
    <recommendedName>
        <fullName evidence="2">Periplasmic protein</fullName>
    </recommendedName>
</protein>